<sequence length="796" mass="89019">MKPKLLRAAAALLFTFFVAQLSAQDIDSMMAMYAEKLPLEKMHIHFDKNIYNKAETVWYKVYILHSAETSMPSKNVYLEWYDADGKMIKQTVAPLIQSTAKGSFDIPTDYKGENLTVRAFTKWMLNDDPAFAYEKQLPVNNGSLQRPARPAAQKTKFEIFPEGGFLVQGLNTRIAFKATNPYGQPVFVKAILVDNTGNTIDSFAARHDGMGSFYLNPLPQQSYKINWTDENGVAGSTPVEVSKTDGARLDIKTTPDKARFQVDRTATATGNFKHMTLLVHMNKIALYRVNINAAEKTTLTGDLPIANLPAGILQFTLFTSDQIPVAERIVFINKQTYRFNTTISAPVRGLAKRAKNVLEIAVDDTTLSNMSIAVTDASLTGAGDESIFSDMLLSSEIKGKIHNPAYYFSNDADSVKDHLDLVMLTNGWRRFDWEQIKKQVPPKISHVAETEYMKLKGKVSGLKRNSEASMNLIMRTKDSSRQFVVVPIDKTGSFSQDVFFYDTARAYYSFTDPKLNGVAKAQFETGLMKPEPGKKITVANNTSSSWSDSLAKSKLDVILAEQELLRKKMSEATLQEVTVNTTAKTKEQVLSEKYSTGFFARNEAAIFDLTDSRYITAQNVFEYLQGKVPGLEIRGANIGWRGFETSLFLNEMQLTSESKQTILDLPMNEVAMIKVFRPPFMFATGGGRGGAVAVWTKKGGDDKWVKDEAAGLENAMITGYTQFREFYSPSYETPDANATPQDKRVTLYWNPYVVTVGKSTKVQVEFYNNDITKKFQVVLEGINEAGKMTRVVKTIE</sequence>
<evidence type="ECO:0000313" key="2">
    <source>
        <dbReference type="EMBL" id="NCI51446.1"/>
    </source>
</evidence>
<organism evidence="2 3">
    <name type="scientific">Sediminibacterium roseum</name>
    <dbReference type="NCBI Taxonomy" id="1978412"/>
    <lineage>
        <taxon>Bacteria</taxon>
        <taxon>Pseudomonadati</taxon>
        <taxon>Bacteroidota</taxon>
        <taxon>Chitinophagia</taxon>
        <taxon>Chitinophagales</taxon>
        <taxon>Chitinophagaceae</taxon>
        <taxon>Sediminibacterium</taxon>
    </lineage>
</organism>
<dbReference type="RefSeq" id="WP_161819730.1">
    <property type="nucleotide sequence ID" value="NZ_JAACJS010000015.1"/>
</dbReference>
<dbReference type="Gene3D" id="2.60.40.1930">
    <property type="match status" value="1"/>
</dbReference>
<feature type="signal peptide" evidence="1">
    <location>
        <begin position="1"/>
        <end position="23"/>
    </location>
</feature>
<dbReference type="Proteomes" id="UP000753802">
    <property type="component" value="Unassembled WGS sequence"/>
</dbReference>
<reference evidence="2 3" key="1">
    <citation type="submission" date="2020-01" db="EMBL/GenBank/DDBJ databases">
        <title>Genome analysis.</title>
        <authorList>
            <person name="Wu S."/>
            <person name="Wang G."/>
        </authorList>
    </citation>
    <scope>NUCLEOTIDE SEQUENCE [LARGE SCALE GENOMIC DNA]</scope>
    <source>
        <strain evidence="2 3">SYL130</strain>
    </source>
</reference>
<dbReference type="EMBL" id="JAACJS010000015">
    <property type="protein sequence ID" value="NCI51446.1"/>
    <property type="molecule type" value="Genomic_DNA"/>
</dbReference>
<keyword evidence="3" id="KW-1185">Reference proteome</keyword>
<gene>
    <name evidence="2" type="ORF">GWC95_16070</name>
</gene>
<comment type="caution">
    <text evidence="2">The sequence shown here is derived from an EMBL/GenBank/DDBJ whole genome shotgun (WGS) entry which is preliminary data.</text>
</comment>
<keyword evidence="1" id="KW-0732">Signal</keyword>
<feature type="chain" id="PRO_5046206634" description="MG2 domain-containing protein" evidence="1">
    <location>
        <begin position="24"/>
        <end position="796"/>
    </location>
</feature>
<protein>
    <recommendedName>
        <fullName evidence="4">MG2 domain-containing protein</fullName>
    </recommendedName>
</protein>
<evidence type="ECO:0008006" key="4">
    <source>
        <dbReference type="Google" id="ProtNLM"/>
    </source>
</evidence>
<evidence type="ECO:0000256" key="1">
    <source>
        <dbReference type="SAM" id="SignalP"/>
    </source>
</evidence>
<name>A0ABW9ZWC6_9BACT</name>
<accession>A0ABW9ZWC6</accession>
<evidence type="ECO:0000313" key="3">
    <source>
        <dbReference type="Proteomes" id="UP000753802"/>
    </source>
</evidence>
<proteinExistence type="predicted"/>